<dbReference type="EnsemblPlants" id="AVESA.00010b.r2.2DG0400450.1">
    <property type="protein sequence ID" value="AVESA.00010b.r2.2DG0400450.1.CDS"/>
    <property type="gene ID" value="AVESA.00010b.r2.2DG0400450"/>
</dbReference>
<evidence type="ECO:0000313" key="1">
    <source>
        <dbReference type="EnsemblPlants" id="AVESA.00010b.r2.2DG0400450.1.CDS"/>
    </source>
</evidence>
<sequence>MEANMLLGLAAILTLVVISGVLWHLVWRPYTVTRWFARQGIRGPPYRFVVGSLLEMKRMLVAERANFTLDTGCHDYTSLISPFFRRWVSDYGQTFLYWLGPIPAICSTDIEMVQQVLGDRSDLFQKDYLNPSLEVIFGKGVGFVNGDDWKRHRKVVYQVFNHENLKSLSAMTSEGTQKMIQQWCIQIENGERHQAEINVRLDLEELTMGLIERVVFGNNKYKEAREAFLTGKELQKLAAYAFSDPPVPGFRYLPTRRNRRSWKLEKMMKSKIMKIIEARLADNTVNGDDLLGLMLQACRRDAEVLSTEEIIAECVTFSAAGHETISNTLTWGMFLLSIYPQWQEKIREEVLREWPDGEEVPSIDILGKQKLLYVFILETLRLYSTLPFLLRKTTSDTMVANINVPKGTMILFPVAMIHRDKKLWGLDADEFNPMRFENGILRAANHPQALLAFSHGPRVCAGKSHAMVEMQTVMAMILRKFSFSLSSKYVHMPTNFVSLAPKYGLPLIVKKLPSGPKNVM</sequence>
<organism evidence="1 2">
    <name type="scientific">Avena sativa</name>
    <name type="common">Oat</name>
    <dbReference type="NCBI Taxonomy" id="4498"/>
    <lineage>
        <taxon>Eukaryota</taxon>
        <taxon>Viridiplantae</taxon>
        <taxon>Streptophyta</taxon>
        <taxon>Embryophyta</taxon>
        <taxon>Tracheophyta</taxon>
        <taxon>Spermatophyta</taxon>
        <taxon>Magnoliopsida</taxon>
        <taxon>Liliopsida</taxon>
        <taxon>Poales</taxon>
        <taxon>Poaceae</taxon>
        <taxon>BOP clade</taxon>
        <taxon>Pooideae</taxon>
        <taxon>Poodae</taxon>
        <taxon>Poeae</taxon>
        <taxon>Poeae Chloroplast Group 1 (Aveneae type)</taxon>
        <taxon>Aveninae</taxon>
        <taxon>Avena</taxon>
    </lineage>
</organism>
<reference evidence="1" key="2">
    <citation type="submission" date="2025-09" db="UniProtKB">
        <authorList>
            <consortium name="EnsemblPlants"/>
        </authorList>
    </citation>
    <scope>IDENTIFICATION</scope>
</reference>
<evidence type="ECO:0000313" key="2">
    <source>
        <dbReference type="Proteomes" id="UP001732700"/>
    </source>
</evidence>
<proteinExistence type="predicted"/>
<accession>A0ACD5VCN3</accession>
<reference evidence="1" key="1">
    <citation type="submission" date="2021-05" db="EMBL/GenBank/DDBJ databases">
        <authorList>
            <person name="Scholz U."/>
            <person name="Mascher M."/>
            <person name="Fiebig A."/>
        </authorList>
    </citation>
    <scope>NUCLEOTIDE SEQUENCE [LARGE SCALE GENOMIC DNA]</scope>
</reference>
<protein>
    <submittedName>
        <fullName evidence="1">Uncharacterized protein</fullName>
    </submittedName>
</protein>
<name>A0ACD5VCN3_AVESA</name>
<keyword evidence="2" id="KW-1185">Reference proteome</keyword>
<dbReference type="Proteomes" id="UP001732700">
    <property type="component" value="Chromosome 2D"/>
</dbReference>